<accession>A0A939LR61</accession>
<organism evidence="1 2">
    <name type="scientific">Actinotalea soli</name>
    <dbReference type="NCBI Taxonomy" id="2819234"/>
    <lineage>
        <taxon>Bacteria</taxon>
        <taxon>Bacillati</taxon>
        <taxon>Actinomycetota</taxon>
        <taxon>Actinomycetes</taxon>
        <taxon>Micrococcales</taxon>
        <taxon>Cellulomonadaceae</taxon>
        <taxon>Actinotalea</taxon>
    </lineage>
</organism>
<name>A0A939LR61_9CELL</name>
<dbReference type="RefSeq" id="WP_208056704.1">
    <property type="nucleotide sequence ID" value="NZ_JAGEMK010000009.1"/>
</dbReference>
<gene>
    <name evidence="1" type="ORF">J4G33_14505</name>
</gene>
<reference evidence="1" key="1">
    <citation type="submission" date="2021-03" db="EMBL/GenBank/DDBJ databases">
        <title>Actinotalea soli sp. nov., isolated from soil.</title>
        <authorList>
            <person name="Ping W."/>
            <person name="Zhang J."/>
        </authorList>
    </citation>
    <scope>NUCLEOTIDE SEQUENCE</scope>
    <source>
        <strain evidence="1">BY-33</strain>
    </source>
</reference>
<evidence type="ECO:0000313" key="1">
    <source>
        <dbReference type="EMBL" id="MBO1753021.1"/>
    </source>
</evidence>
<keyword evidence="2" id="KW-1185">Reference proteome</keyword>
<dbReference type="Proteomes" id="UP000664209">
    <property type="component" value="Unassembled WGS sequence"/>
</dbReference>
<evidence type="ECO:0000313" key="2">
    <source>
        <dbReference type="Proteomes" id="UP000664209"/>
    </source>
</evidence>
<sequence length="72" mass="7311">MNTNLVGDSTPLATTAPEGAVLALTARSGPVPCAARPSTGFIHRDGPCRCFFGGPGPEFAPVRELEGLLAAC</sequence>
<dbReference type="EMBL" id="JAGEMK010000009">
    <property type="protein sequence ID" value="MBO1753021.1"/>
    <property type="molecule type" value="Genomic_DNA"/>
</dbReference>
<dbReference type="AlphaFoldDB" id="A0A939LR61"/>
<protein>
    <submittedName>
        <fullName evidence="1">Uncharacterized protein</fullName>
    </submittedName>
</protein>
<comment type="caution">
    <text evidence="1">The sequence shown here is derived from an EMBL/GenBank/DDBJ whole genome shotgun (WGS) entry which is preliminary data.</text>
</comment>
<proteinExistence type="predicted"/>